<dbReference type="Proteomes" id="UP000245133">
    <property type="component" value="Unassembled WGS sequence"/>
</dbReference>
<organism evidence="2 3">
    <name type="scientific">Leptospira ryugenii</name>
    <dbReference type="NCBI Taxonomy" id="1917863"/>
    <lineage>
        <taxon>Bacteria</taxon>
        <taxon>Pseudomonadati</taxon>
        <taxon>Spirochaetota</taxon>
        <taxon>Spirochaetia</taxon>
        <taxon>Leptospirales</taxon>
        <taxon>Leptospiraceae</taxon>
        <taxon>Leptospira</taxon>
    </lineage>
</organism>
<gene>
    <name evidence="2" type="ORF">LPTSP4_23610</name>
</gene>
<dbReference type="AlphaFoldDB" id="A0A2P2E1U8"/>
<dbReference type="InterPro" id="IPR002645">
    <property type="entry name" value="STAS_dom"/>
</dbReference>
<dbReference type="InterPro" id="IPR036513">
    <property type="entry name" value="STAS_dom_sf"/>
</dbReference>
<evidence type="ECO:0000313" key="3">
    <source>
        <dbReference type="Proteomes" id="UP000245133"/>
    </source>
</evidence>
<reference evidence="2 3" key="1">
    <citation type="submission" date="2018-02" db="EMBL/GenBank/DDBJ databases">
        <title>Novel Leptospira species isolated from soil and water in Japan.</title>
        <authorList>
            <person name="Nakao R."/>
            <person name="Masuzawa T."/>
        </authorList>
    </citation>
    <scope>NUCLEOTIDE SEQUENCE [LARGE SCALE GENOMIC DNA]</scope>
    <source>
        <strain evidence="2 3">YH101</strain>
    </source>
</reference>
<name>A0A2P2E1U8_9LEPT</name>
<accession>A0A2P2E1U8</accession>
<dbReference type="EMBL" id="BFBB01000007">
    <property type="protein sequence ID" value="GBF50834.1"/>
    <property type="molecule type" value="Genomic_DNA"/>
</dbReference>
<evidence type="ECO:0000313" key="2">
    <source>
        <dbReference type="EMBL" id="GBF50834.1"/>
    </source>
</evidence>
<evidence type="ECO:0000259" key="1">
    <source>
        <dbReference type="Pfam" id="PF01740"/>
    </source>
</evidence>
<feature type="domain" description="STAS" evidence="1">
    <location>
        <begin position="13"/>
        <end position="96"/>
    </location>
</feature>
<dbReference type="CDD" id="cd07043">
    <property type="entry name" value="STAS_anti-anti-sigma_factors"/>
    <property type="match status" value="1"/>
</dbReference>
<keyword evidence="3" id="KW-1185">Reference proteome</keyword>
<dbReference type="SUPFAM" id="SSF52091">
    <property type="entry name" value="SpoIIaa-like"/>
    <property type="match status" value="1"/>
</dbReference>
<proteinExistence type="predicted"/>
<protein>
    <submittedName>
        <fullName evidence="2">STAS domain protein</fullName>
    </submittedName>
</protein>
<sequence>MPGLFMKIILQESDLAYERILDFHERIMEVIATTDSDLVLDFSNVSFTLDSAVIGELMKFHNNLQEQDRRLILENTNKLTRTVFRLNKLDTILHLSP</sequence>
<comment type="caution">
    <text evidence="2">The sequence shown here is derived from an EMBL/GenBank/DDBJ whole genome shotgun (WGS) entry which is preliminary data.</text>
</comment>
<dbReference type="Pfam" id="PF01740">
    <property type="entry name" value="STAS"/>
    <property type="match status" value="1"/>
</dbReference>
<dbReference type="Gene3D" id="3.30.750.24">
    <property type="entry name" value="STAS domain"/>
    <property type="match status" value="1"/>
</dbReference>